<dbReference type="PANTHER" id="PTHR11953:SF1">
    <property type="entry name" value="EXOSOME COMPLEX COMPONENT RRP46"/>
    <property type="match status" value="1"/>
</dbReference>
<dbReference type="Pfam" id="PF01138">
    <property type="entry name" value="RNase_PH"/>
    <property type="match status" value="1"/>
</dbReference>
<dbReference type="EMBL" id="CM000781">
    <property type="protein sequence ID" value="AQK61536.1"/>
    <property type="molecule type" value="Genomic_DNA"/>
</dbReference>
<organism evidence="7">
    <name type="scientific">Zea mays</name>
    <name type="common">Maize</name>
    <dbReference type="NCBI Taxonomy" id="4577"/>
    <lineage>
        <taxon>Eukaryota</taxon>
        <taxon>Viridiplantae</taxon>
        <taxon>Streptophyta</taxon>
        <taxon>Embryophyta</taxon>
        <taxon>Tracheophyta</taxon>
        <taxon>Spermatophyta</taxon>
        <taxon>Magnoliopsida</taxon>
        <taxon>Liliopsida</taxon>
        <taxon>Poales</taxon>
        <taxon>Poaceae</taxon>
        <taxon>PACMAD clade</taxon>
        <taxon>Panicoideae</taxon>
        <taxon>Andropogonodae</taxon>
        <taxon>Andropogoneae</taxon>
        <taxon>Tripsacinae</taxon>
        <taxon>Zea</taxon>
    </lineage>
</organism>
<evidence type="ECO:0000256" key="1">
    <source>
        <dbReference type="ARBA" id="ARBA00004123"/>
    </source>
</evidence>
<dbReference type="CDD" id="cd11372">
    <property type="entry name" value="RNase_PH_RRP46"/>
    <property type="match status" value="1"/>
</dbReference>
<gene>
    <name evidence="7" type="ORF">ZEAMMB73_Zm00001d012826</name>
</gene>
<keyword evidence="4" id="KW-0271">Exosome</keyword>
<evidence type="ECO:0000313" key="7">
    <source>
        <dbReference type="EMBL" id="AQK61536.1"/>
    </source>
</evidence>
<dbReference type="InterPro" id="IPR050080">
    <property type="entry name" value="RNase_PH"/>
</dbReference>
<dbReference type="GO" id="GO:0006364">
    <property type="term" value="P:rRNA processing"/>
    <property type="evidence" value="ECO:0007669"/>
    <property type="project" value="UniProtKB-KW"/>
</dbReference>
<keyword evidence="3" id="KW-0698">rRNA processing</keyword>
<dbReference type="GO" id="GO:0005634">
    <property type="term" value="C:nucleus"/>
    <property type="evidence" value="ECO:0007669"/>
    <property type="project" value="UniProtKB-SubCell"/>
</dbReference>
<dbReference type="InterPro" id="IPR027408">
    <property type="entry name" value="PNPase/RNase_PH_dom_sf"/>
</dbReference>
<keyword evidence="7" id="KW-0378">Hydrolase</keyword>
<comment type="subcellular location">
    <subcellularLocation>
        <location evidence="1">Nucleus</location>
    </subcellularLocation>
</comment>
<dbReference type="AlphaFoldDB" id="A0A1D6GD35"/>
<evidence type="ECO:0000259" key="6">
    <source>
        <dbReference type="Pfam" id="PF01138"/>
    </source>
</evidence>
<dbReference type="PANTHER" id="PTHR11953">
    <property type="entry name" value="EXOSOME COMPLEX COMPONENT"/>
    <property type="match status" value="1"/>
</dbReference>
<evidence type="ECO:0000256" key="2">
    <source>
        <dbReference type="ARBA" id="ARBA00006678"/>
    </source>
</evidence>
<dbReference type="Gene3D" id="3.30.230.70">
    <property type="entry name" value="GHMP Kinase, N-terminal domain"/>
    <property type="match status" value="1"/>
</dbReference>
<name>A0A1D6GD35_MAIZE</name>
<dbReference type="InterPro" id="IPR036345">
    <property type="entry name" value="ExoRNase_PH_dom2_sf"/>
</dbReference>
<keyword evidence="5" id="KW-0539">Nucleus</keyword>
<feature type="domain" description="Exoribonuclease phosphorolytic" evidence="6">
    <location>
        <begin position="15"/>
        <end position="161"/>
    </location>
</feature>
<dbReference type="GO" id="GO:0004527">
    <property type="term" value="F:exonuclease activity"/>
    <property type="evidence" value="ECO:0007669"/>
    <property type="project" value="UniProtKB-KW"/>
</dbReference>
<sequence length="303" mass="33237">MMEGGSRADGRNPNQLRPFTCTGNPLHRAHGSARWAQGDTVVLAAVYGPKSGTRKGENPEKASIEVVWKPKTGQIGTLLFPSSSLRPTAARVTGSLKWRVVFAGRQEREYEMTLKRTLQSICLLTVHPNTTTSVVLQVMFAWLAAAMLLLICFCCSIYSSTIAVGCVWCNVARANYISRTENAINKVVGDDGSLTSQKLIFAAVAISCGVMDNGVVILDTSRAEEQQARSFAHLVFPNSRKSVESKDTTQRDEESERGLITCITHGAMSEDDYFNCIERGVMASSRISDFMRKTLQKEASRDA</sequence>
<proteinExistence type="inferred from homology"/>
<dbReference type="SMR" id="A0A1D6GD35"/>
<evidence type="ECO:0000256" key="5">
    <source>
        <dbReference type="ARBA" id="ARBA00023242"/>
    </source>
</evidence>
<keyword evidence="7" id="KW-0269">Exonuclease</keyword>
<reference evidence="7" key="1">
    <citation type="submission" date="2015-12" db="EMBL/GenBank/DDBJ databases">
        <title>Update maize B73 reference genome by single molecule sequencing technologies.</title>
        <authorList>
            <consortium name="Maize Genome Sequencing Project"/>
            <person name="Ware D."/>
        </authorList>
    </citation>
    <scope>NUCLEOTIDE SEQUENCE</scope>
    <source>
        <tissue evidence="7">Seedling</tissue>
    </source>
</reference>
<dbReference type="ExpressionAtlas" id="A0A1D6GD35">
    <property type="expression patterns" value="baseline and differential"/>
</dbReference>
<keyword evidence="7" id="KW-0540">Nuclease</keyword>
<comment type="similarity">
    <text evidence="2">Belongs to the RNase PH family.</text>
</comment>
<protein>
    <submittedName>
        <fullName evidence="7">Exosome complex exonuclease RRP46-like protein</fullName>
    </submittedName>
</protein>
<dbReference type="SUPFAM" id="SSF55666">
    <property type="entry name" value="Ribonuclease PH domain 2-like"/>
    <property type="match status" value="1"/>
</dbReference>
<dbReference type="InterPro" id="IPR020568">
    <property type="entry name" value="Ribosomal_Su5_D2-typ_SF"/>
</dbReference>
<evidence type="ECO:0000256" key="3">
    <source>
        <dbReference type="ARBA" id="ARBA00022552"/>
    </source>
</evidence>
<dbReference type="STRING" id="4577.A0A1D6GD35"/>
<dbReference type="GO" id="GO:0000178">
    <property type="term" value="C:exosome (RNase complex)"/>
    <property type="evidence" value="ECO:0007669"/>
    <property type="project" value="UniProtKB-KW"/>
</dbReference>
<dbReference type="SUPFAM" id="SSF54211">
    <property type="entry name" value="Ribosomal protein S5 domain 2-like"/>
    <property type="match status" value="1"/>
</dbReference>
<accession>A0A1D6GD35</accession>
<dbReference type="InterPro" id="IPR001247">
    <property type="entry name" value="ExoRNase_PH_dom1"/>
</dbReference>
<dbReference type="InParanoid" id="A0A1D6GD35"/>
<evidence type="ECO:0000256" key="4">
    <source>
        <dbReference type="ARBA" id="ARBA00022835"/>
    </source>
</evidence>